<organism evidence="2">
    <name type="scientific">Salinispirillum sp. LH 10-3-1</name>
    <dbReference type="NCBI Taxonomy" id="2952525"/>
    <lineage>
        <taxon>Bacteria</taxon>
        <taxon>Pseudomonadati</taxon>
        <taxon>Pseudomonadota</taxon>
        <taxon>Gammaproteobacteria</taxon>
        <taxon>Oceanospirillales</taxon>
        <taxon>Saccharospirillaceae</taxon>
        <taxon>Salinispirillum</taxon>
    </lineage>
</organism>
<evidence type="ECO:0000313" key="2">
    <source>
        <dbReference type="EMBL" id="WLD59527.1"/>
    </source>
</evidence>
<dbReference type="Pfam" id="PF08349">
    <property type="entry name" value="DUF1722"/>
    <property type="match status" value="1"/>
</dbReference>
<feature type="domain" description="DUF1722" evidence="1">
    <location>
        <begin position="193"/>
        <end position="311"/>
    </location>
</feature>
<sequence length="320" mass="36244">MSIPHSKPKIAISACVMGDEVRYNGGHKRHRWVTDELAPFVEFQKFCPEFEIGLGVPRETIRLVDSHGDGVVQAVSHSGDNNVTEPMLALADQYAANAPDWDAVIFMHKSPSCGMKDVKLYGPKGIPNETTSGLFAGRMRQHLPFLPMEEAGRLNDHQIREHFLTRVFVQHRWRMDDPAQSAKALLSFHSRSKYLIMAYSYPAYQALGKLLSDLTVRPIAEIAADYYLGLCEALSKPASRGQITNVLQHIQGYLKDNLSSERRQSLRDTIDKYQAGRVPMIVPLTLLQHHLETVWDDDAYIRNQYFLNPYPEALGLRNTI</sequence>
<accession>A0AB38YJL1</accession>
<dbReference type="Pfam" id="PF04463">
    <property type="entry name" value="2-thiour_desulf"/>
    <property type="match status" value="1"/>
</dbReference>
<dbReference type="InterPro" id="IPR017087">
    <property type="entry name" value="UCP037004"/>
</dbReference>
<dbReference type="PIRSF" id="PIRSF037004">
    <property type="entry name" value="UCP037004"/>
    <property type="match status" value="1"/>
</dbReference>
<gene>
    <name evidence="2" type="ORF">NFC81_07035</name>
</gene>
<evidence type="ECO:0000259" key="1">
    <source>
        <dbReference type="Pfam" id="PF08349"/>
    </source>
</evidence>
<dbReference type="RefSeq" id="WP_304996819.1">
    <property type="nucleotide sequence ID" value="NZ_CP101717.1"/>
</dbReference>
<reference evidence="2" key="1">
    <citation type="submission" date="2022-07" db="EMBL/GenBank/DDBJ databases">
        <title>Complete genome sequence of Salinispirillum sp. LH10-3-1 capable of multiple carbohydrate inversion isolated from a soda lake.</title>
        <authorList>
            <person name="Liu J."/>
            <person name="Zhai Y."/>
            <person name="Zhang H."/>
            <person name="Yang H."/>
            <person name="Qu J."/>
            <person name="Li J."/>
        </authorList>
    </citation>
    <scope>NUCLEOTIDE SEQUENCE</scope>
    <source>
        <strain evidence="2">LH 10-3-1</strain>
    </source>
</reference>
<name>A0AB38YJL1_9GAMM</name>
<dbReference type="InterPro" id="IPR013560">
    <property type="entry name" value="DUF1722"/>
</dbReference>
<protein>
    <submittedName>
        <fullName evidence="2">DUF523 and DUF1722 domain-containing protein</fullName>
    </submittedName>
</protein>
<dbReference type="PANTHER" id="PTHR30087:SF0">
    <property type="entry name" value="INNER MEMBRANE PROTEIN"/>
    <property type="match status" value="1"/>
</dbReference>
<dbReference type="InterPro" id="IPR007553">
    <property type="entry name" value="2-thiour_desulf"/>
</dbReference>
<dbReference type="EMBL" id="CP101717">
    <property type="protein sequence ID" value="WLD59527.1"/>
    <property type="molecule type" value="Genomic_DNA"/>
</dbReference>
<dbReference type="AlphaFoldDB" id="A0AB38YJL1"/>
<proteinExistence type="predicted"/>
<dbReference type="PANTHER" id="PTHR30087">
    <property type="entry name" value="INNER MEMBRANE PROTEIN"/>
    <property type="match status" value="1"/>
</dbReference>